<gene>
    <name evidence="3" type="ORF">GCM10025751_49170</name>
</gene>
<protein>
    <submittedName>
        <fullName evidence="3">ABC transporter substrate-binding protein</fullName>
    </submittedName>
</protein>
<evidence type="ECO:0000313" key="3">
    <source>
        <dbReference type="EMBL" id="GAA5062199.1"/>
    </source>
</evidence>
<feature type="region of interest" description="Disordered" evidence="1">
    <location>
        <begin position="26"/>
        <end position="60"/>
    </location>
</feature>
<dbReference type="EMBL" id="BAABKX010000022">
    <property type="protein sequence ID" value="GAA5062199.1"/>
    <property type="molecule type" value="Genomic_DNA"/>
</dbReference>
<sequence>MSKHPKTRRDWLRILGATGVIGLAGCTGGNGNNEQSQQSNSNDGSSGQGSHKGSTTVALATDPTDGTWKVYGGVTPYYTNILEPLIWVTDDMKLKPWLATEWEATGEKTWEFTLRDDVTFHNGELLTAEAVKFSFEAILNEWSWAPGWVHLEPKNSVKVLDEHTVEFTTTDPFPSFPGTIAHNMIAIQHPSRDRKKNEVIGTGPFQVTNRKNKQFVETKAFDDYWNGDVGLSSLTFQVISDPNTRALALKDHEVDIAYEPPKSQLKNLKNSEKTNAITQLSPGAGAARLNMYKSPTDDVKLRKALNYAVPQKLIVDEVLNGVGVPAKGPIAKSIYWSAHDKLPNYGPNMDKAKSLVKESKYSGQKLKMLVGKDMVDGNLIAQVLQQQFDQIGVSIEIQIMEESAFDDAVRNGKAHIELNESGTNSGAADYLIYESFHSEGDMNERLKEKEGTGLYNPGKKVDNLIEKGFQTANKQKKGRHYEEALQIVMSQAAVIPLYYGEYIVGTYNDVESLDLRPIPEMVQWSGLKHGN</sequence>
<dbReference type="AlphaFoldDB" id="A0AAV3UPY2"/>
<evidence type="ECO:0000313" key="4">
    <source>
        <dbReference type="Proteomes" id="UP001501729"/>
    </source>
</evidence>
<dbReference type="Gene3D" id="3.10.105.10">
    <property type="entry name" value="Dipeptide-binding Protein, Domain 3"/>
    <property type="match status" value="1"/>
</dbReference>
<dbReference type="GO" id="GO:1904680">
    <property type="term" value="F:peptide transmembrane transporter activity"/>
    <property type="evidence" value="ECO:0007669"/>
    <property type="project" value="TreeGrafter"/>
</dbReference>
<dbReference type="PROSITE" id="PS51257">
    <property type="entry name" value="PROKAR_LIPOPROTEIN"/>
    <property type="match status" value="1"/>
</dbReference>
<dbReference type="GO" id="GO:0043190">
    <property type="term" value="C:ATP-binding cassette (ABC) transporter complex"/>
    <property type="evidence" value="ECO:0007669"/>
    <property type="project" value="InterPro"/>
</dbReference>
<keyword evidence="4" id="KW-1185">Reference proteome</keyword>
<feature type="compositionally biased region" description="Low complexity" evidence="1">
    <location>
        <begin position="32"/>
        <end position="49"/>
    </location>
</feature>
<dbReference type="InterPro" id="IPR039424">
    <property type="entry name" value="SBP_5"/>
</dbReference>
<dbReference type="Gene3D" id="3.40.190.10">
    <property type="entry name" value="Periplasmic binding protein-like II"/>
    <property type="match status" value="1"/>
</dbReference>
<organism evidence="3 4">
    <name type="scientific">Haladaptatus pallidirubidus</name>
    <dbReference type="NCBI Taxonomy" id="1008152"/>
    <lineage>
        <taxon>Archaea</taxon>
        <taxon>Methanobacteriati</taxon>
        <taxon>Methanobacteriota</taxon>
        <taxon>Stenosarchaea group</taxon>
        <taxon>Halobacteria</taxon>
        <taxon>Halobacteriales</taxon>
        <taxon>Haladaptataceae</taxon>
        <taxon>Haladaptatus</taxon>
    </lineage>
</organism>
<dbReference type="RefSeq" id="WP_227777913.1">
    <property type="nucleotide sequence ID" value="NZ_BAABKX010000022.1"/>
</dbReference>
<dbReference type="Gene3D" id="3.90.76.10">
    <property type="entry name" value="Dipeptide-binding Protein, Domain 1"/>
    <property type="match status" value="1"/>
</dbReference>
<reference evidence="3 4" key="1">
    <citation type="journal article" date="2019" name="Int. J. Syst. Evol. Microbiol.">
        <title>The Global Catalogue of Microorganisms (GCM) 10K type strain sequencing project: providing services to taxonomists for standard genome sequencing and annotation.</title>
        <authorList>
            <consortium name="The Broad Institute Genomics Platform"/>
            <consortium name="The Broad Institute Genome Sequencing Center for Infectious Disease"/>
            <person name="Wu L."/>
            <person name="Ma J."/>
        </authorList>
    </citation>
    <scope>NUCLEOTIDE SEQUENCE [LARGE SCALE GENOMIC DNA]</scope>
    <source>
        <strain evidence="3 4">JCM 17504</strain>
    </source>
</reference>
<dbReference type="InterPro" id="IPR000914">
    <property type="entry name" value="SBP_5_dom"/>
</dbReference>
<dbReference type="GO" id="GO:0042597">
    <property type="term" value="C:periplasmic space"/>
    <property type="evidence" value="ECO:0007669"/>
    <property type="project" value="UniProtKB-ARBA"/>
</dbReference>
<comment type="caution">
    <text evidence="3">The sequence shown here is derived from an EMBL/GenBank/DDBJ whole genome shotgun (WGS) entry which is preliminary data.</text>
</comment>
<dbReference type="Pfam" id="PF00496">
    <property type="entry name" value="SBP_bac_5"/>
    <property type="match status" value="1"/>
</dbReference>
<accession>A0AAV3UPY2</accession>
<evidence type="ECO:0000256" key="1">
    <source>
        <dbReference type="SAM" id="MobiDB-lite"/>
    </source>
</evidence>
<name>A0AAV3UPY2_9EURY</name>
<dbReference type="InterPro" id="IPR030678">
    <property type="entry name" value="Peptide/Ni-bd"/>
</dbReference>
<dbReference type="SUPFAM" id="SSF53850">
    <property type="entry name" value="Periplasmic binding protein-like II"/>
    <property type="match status" value="1"/>
</dbReference>
<dbReference type="Proteomes" id="UP001501729">
    <property type="component" value="Unassembled WGS sequence"/>
</dbReference>
<dbReference type="GeneID" id="68616555"/>
<dbReference type="GO" id="GO:0015833">
    <property type="term" value="P:peptide transport"/>
    <property type="evidence" value="ECO:0007669"/>
    <property type="project" value="TreeGrafter"/>
</dbReference>
<feature type="domain" description="Solute-binding protein family 5" evidence="2">
    <location>
        <begin position="93"/>
        <end position="441"/>
    </location>
</feature>
<proteinExistence type="predicted"/>
<dbReference type="PIRSF" id="PIRSF002741">
    <property type="entry name" value="MppA"/>
    <property type="match status" value="1"/>
</dbReference>
<dbReference type="PANTHER" id="PTHR30290">
    <property type="entry name" value="PERIPLASMIC BINDING COMPONENT OF ABC TRANSPORTER"/>
    <property type="match status" value="1"/>
</dbReference>
<evidence type="ECO:0000259" key="2">
    <source>
        <dbReference type="Pfam" id="PF00496"/>
    </source>
</evidence>